<organism evidence="1">
    <name type="scientific">Rhizophagus irregularis (strain DAOM 181602 / DAOM 197198 / MUCL 43194)</name>
    <name type="common">Arbuscular mycorrhizal fungus</name>
    <name type="synonym">Glomus intraradices</name>
    <dbReference type="NCBI Taxonomy" id="747089"/>
    <lineage>
        <taxon>Eukaryota</taxon>
        <taxon>Fungi</taxon>
        <taxon>Fungi incertae sedis</taxon>
        <taxon>Mucoromycota</taxon>
        <taxon>Glomeromycotina</taxon>
        <taxon>Glomeromycetes</taxon>
        <taxon>Glomerales</taxon>
        <taxon>Glomeraceae</taxon>
        <taxon>Rhizophagus</taxon>
    </lineage>
</organism>
<dbReference type="EMBL" id="KI301119">
    <property type="protein sequence ID" value="ERZ95596.1"/>
    <property type="molecule type" value="Genomic_DNA"/>
</dbReference>
<feature type="non-terminal residue" evidence="1">
    <location>
        <position position="1"/>
    </location>
</feature>
<accession>U9SKJ1</accession>
<reference evidence="1" key="1">
    <citation type="submission" date="2013-07" db="EMBL/GenBank/DDBJ databases">
        <title>The genome of an arbuscular mycorrhizal fungus provides insights into the evolution of the oldest plant symbiosis.</title>
        <authorList>
            <consortium name="DOE Joint Genome Institute"/>
            <person name="Tisserant E."/>
            <person name="Malbreil M."/>
            <person name="Kuo A."/>
            <person name="Kohler A."/>
            <person name="Symeonidi A."/>
            <person name="Balestrini R."/>
            <person name="Charron P."/>
            <person name="Duensing N."/>
            <person name="Frei-dit-Frey N."/>
            <person name="Gianinazzi-Pearson V."/>
            <person name="Gilbert B."/>
            <person name="Handa Y."/>
            <person name="Hijri M."/>
            <person name="Kaul R."/>
            <person name="Kawaguchi M."/>
            <person name="Krajinski F."/>
            <person name="Lammers P."/>
            <person name="Lapierre D."/>
            <person name="Masclaux F.G."/>
            <person name="Murat C."/>
            <person name="Morin E."/>
            <person name="Ndikumana S."/>
            <person name="Pagni M."/>
            <person name="Petitpierre D."/>
            <person name="Requena N."/>
            <person name="Rosikiewicz P."/>
            <person name="Riley R."/>
            <person name="Saito K."/>
            <person name="San Clemente H."/>
            <person name="Shapiro H."/>
            <person name="van Tuinen D."/>
            <person name="Becard G."/>
            <person name="Bonfante P."/>
            <person name="Paszkowski U."/>
            <person name="Shachar-Hill Y."/>
            <person name="Young J.P."/>
            <person name="Sanders I.R."/>
            <person name="Henrissat B."/>
            <person name="Rensing S.A."/>
            <person name="Grigoriev I.V."/>
            <person name="Corradi N."/>
            <person name="Roux C."/>
            <person name="Martin F."/>
        </authorList>
    </citation>
    <scope>NUCLEOTIDE SEQUENCE</scope>
    <source>
        <strain evidence="1">DAOM 197198</strain>
    </source>
</reference>
<proteinExistence type="predicted"/>
<protein>
    <submittedName>
        <fullName evidence="1">Uncharacterized protein</fullName>
    </submittedName>
</protein>
<name>U9SKJ1_RHIID</name>
<evidence type="ECO:0000313" key="1">
    <source>
        <dbReference type="EMBL" id="ERZ95596.1"/>
    </source>
</evidence>
<gene>
    <name evidence="1" type="ORF">GLOINDRAFT_89971</name>
</gene>
<dbReference type="HOGENOM" id="CLU_1890816_0_0_1"/>
<dbReference type="AlphaFoldDB" id="U9SKJ1"/>
<sequence length="135" mass="15654">NICTWCTWLSFSYMFNYIPFNKGIINSNPSIVTFIKFPFINPVTTRFPTDDLRVMQSYYTKHAVGKNVLNVRKRETGKDESAACALLAKTSMSKKKVRLQEAIKPLKSILKSYHIRIFPPICTTGHFIREHCKFD</sequence>